<comment type="caution">
    <text evidence="2">The sequence shown here is derived from an EMBL/GenBank/DDBJ whole genome shotgun (WGS) entry which is preliminary data.</text>
</comment>
<feature type="transmembrane region" description="Helical" evidence="1">
    <location>
        <begin position="49"/>
        <end position="77"/>
    </location>
</feature>
<reference evidence="2 3" key="1">
    <citation type="journal article" date="2016" name="Sci. Rep.">
        <title>Metabolic traits of an uncultured archaeal lineage -MSBL1- from brine pools of the Red Sea.</title>
        <authorList>
            <person name="Mwirichia R."/>
            <person name="Alam I."/>
            <person name="Rashid M."/>
            <person name="Vinu M."/>
            <person name="Ba-Alawi W."/>
            <person name="Anthony Kamau A."/>
            <person name="Kamanda Ngugi D."/>
            <person name="Goker M."/>
            <person name="Klenk H.P."/>
            <person name="Bajic V."/>
            <person name="Stingl U."/>
        </authorList>
    </citation>
    <scope>NUCLEOTIDE SEQUENCE [LARGE SCALE GENOMIC DNA]</scope>
    <source>
        <strain evidence="2">SCGC-AAA382N08</strain>
    </source>
</reference>
<protein>
    <submittedName>
        <fullName evidence="2">Uncharacterized protein</fullName>
    </submittedName>
</protein>
<keyword evidence="1" id="KW-1133">Transmembrane helix</keyword>
<name>A0A133VN08_9EURY</name>
<accession>A0A133VN08</accession>
<keyword evidence="3" id="KW-1185">Reference proteome</keyword>
<gene>
    <name evidence="2" type="ORF">AKJ56_02260</name>
</gene>
<organism evidence="2 3">
    <name type="scientific">candidate division MSBL1 archaeon SCGC-AAA382N08</name>
    <dbReference type="NCBI Taxonomy" id="1698285"/>
    <lineage>
        <taxon>Archaea</taxon>
        <taxon>Methanobacteriati</taxon>
        <taxon>Methanobacteriota</taxon>
        <taxon>candidate division MSBL1</taxon>
    </lineage>
</organism>
<evidence type="ECO:0000256" key="1">
    <source>
        <dbReference type="SAM" id="Phobius"/>
    </source>
</evidence>
<sequence length="125" mass="13498">MFQKSLDFGYQRDLKEAIGFYITYLFFTILLEGPIAGMIRTFIGDEGVVLLTTLLAIVVGGLIAGVVTSLTLSFLVLKSKNLLSNFKYVGIGLMSGILALFGGGLLGLLPVAFLTTREKKLSENT</sequence>
<keyword evidence="1" id="KW-0472">Membrane</keyword>
<evidence type="ECO:0000313" key="3">
    <source>
        <dbReference type="Proteomes" id="UP000070175"/>
    </source>
</evidence>
<feature type="transmembrane region" description="Helical" evidence="1">
    <location>
        <begin position="89"/>
        <end position="113"/>
    </location>
</feature>
<proteinExistence type="predicted"/>
<feature type="transmembrane region" description="Helical" evidence="1">
    <location>
        <begin position="21"/>
        <end position="43"/>
    </location>
</feature>
<keyword evidence="1" id="KW-0812">Transmembrane</keyword>
<dbReference type="Proteomes" id="UP000070175">
    <property type="component" value="Unassembled WGS sequence"/>
</dbReference>
<dbReference type="EMBL" id="LHYJ01000047">
    <property type="protein sequence ID" value="KXB07826.1"/>
    <property type="molecule type" value="Genomic_DNA"/>
</dbReference>
<evidence type="ECO:0000313" key="2">
    <source>
        <dbReference type="EMBL" id="KXB07826.1"/>
    </source>
</evidence>
<dbReference type="AlphaFoldDB" id="A0A133VN08"/>